<dbReference type="Proteomes" id="UP000571554">
    <property type="component" value="Unassembled WGS sequence"/>
</dbReference>
<sequence>MKKQLLSNLQRAGARARAASGRLFSRSELRTTVIAAGLSAVAPVASASGTDLSDLGAATDVICLISNYISGPWLFCGGIVVAILAFIAIANSESTLGKVFGSVFVGLGFAACAIPIMKNHFKVSYVCT</sequence>
<feature type="transmembrane region" description="Helical" evidence="1">
    <location>
        <begin position="96"/>
        <end position="116"/>
    </location>
</feature>
<evidence type="ECO:0000313" key="3">
    <source>
        <dbReference type="Proteomes" id="UP000571554"/>
    </source>
</evidence>
<dbReference type="AlphaFoldDB" id="A0A7W9U3S7"/>
<evidence type="ECO:0000256" key="1">
    <source>
        <dbReference type="SAM" id="Phobius"/>
    </source>
</evidence>
<keyword evidence="1" id="KW-0472">Membrane</keyword>
<organism evidence="2 3">
    <name type="scientific">Paraburkholderia bannensis</name>
    <dbReference type="NCBI Taxonomy" id="765414"/>
    <lineage>
        <taxon>Bacteria</taxon>
        <taxon>Pseudomonadati</taxon>
        <taxon>Pseudomonadota</taxon>
        <taxon>Betaproteobacteria</taxon>
        <taxon>Burkholderiales</taxon>
        <taxon>Burkholderiaceae</taxon>
        <taxon>Paraburkholderia</taxon>
    </lineage>
</organism>
<keyword evidence="1" id="KW-1133">Transmembrane helix</keyword>
<keyword evidence="1" id="KW-0812">Transmembrane</keyword>
<evidence type="ECO:0008006" key="4">
    <source>
        <dbReference type="Google" id="ProtNLM"/>
    </source>
</evidence>
<name>A0A7W9U3S7_9BURK</name>
<accession>A0A7W9U3S7</accession>
<evidence type="ECO:0000313" key="2">
    <source>
        <dbReference type="EMBL" id="MBB6106489.1"/>
    </source>
</evidence>
<dbReference type="RefSeq" id="WP_183733887.1">
    <property type="nucleotide sequence ID" value="NZ_JACHBW010000027.1"/>
</dbReference>
<proteinExistence type="predicted"/>
<protein>
    <recommendedName>
        <fullName evidence="4">Conjugal transfer protein TrbC</fullName>
    </recommendedName>
</protein>
<feature type="transmembrane region" description="Helical" evidence="1">
    <location>
        <begin position="71"/>
        <end position="89"/>
    </location>
</feature>
<keyword evidence="3" id="KW-1185">Reference proteome</keyword>
<reference evidence="2 3" key="1">
    <citation type="submission" date="2020-08" db="EMBL/GenBank/DDBJ databases">
        <title>Above-ground endophytic microbial communities from plants in different locations in the United States.</title>
        <authorList>
            <person name="Frank C."/>
        </authorList>
    </citation>
    <scope>NUCLEOTIDE SEQUENCE [LARGE SCALE GENOMIC DNA]</scope>
    <source>
        <strain evidence="2 3">WP4_2_2</strain>
    </source>
</reference>
<dbReference type="EMBL" id="JACHBW010000027">
    <property type="protein sequence ID" value="MBB6106489.1"/>
    <property type="molecule type" value="Genomic_DNA"/>
</dbReference>
<comment type="caution">
    <text evidence="2">The sequence shown here is derived from an EMBL/GenBank/DDBJ whole genome shotgun (WGS) entry which is preliminary data.</text>
</comment>
<gene>
    <name evidence="2" type="ORF">F4827_006364</name>
</gene>